<dbReference type="EMBL" id="FZPD01000002">
    <property type="protein sequence ID" value="SNS73558.1"/>
    <property type="molecule type" value="Genomic_DNA"/>
</dbReference>
<reference evidence="1 2" key="1">
    <citation type="submission" date="2017-06" db="EMBL/GenBank/DDBJ databases">
        <authorList>
            <person name="Kim H.J."/>
            <person name="Triplett B.A."/>
        </authorList>
    </citation>
    <scope>NUCLEOTIDE SEQUENCE [LARGE SCALE GENOMIC DNA]</scope>
    <source>
        <strain evidence="1 2">DSM 19307</strain>
    </source>
</reference>
<sequence>MARKYENIENKIKSSEQPFYRFLHDALEGEMFDFLINLSSHTNVYIFSGIIRNYFLHNYLVRDVDVIVDSDETVRQLLGNHKYIINSFGGYKLKLGKKNLDLWRIDNTWGLKRVPKMFDVDLQTFIPSTAFFNFSSIIYSINDKQFIYTEDFLSFLHSKTLDYVFSPNLNQELCIVNTVYYSEKYKLKIGNRLLKLIRAWHLEGGRDYKQVQLKHFGEVLFSNQKIDSMLNSRKKVDNNYVK</sequence>
<dbReference type="AlphaFoldDB" id="A0A239GXQ7"/>
<organism evidence="1 2">
    <name type="scientific">Ekhidna lutea</name>
    <dbReference type="NCBI Taxonomy" id="447679"/>
    <lineage>
        <taxon>Bacteria</taxon>
        <taxon>Pseudomonadati</taxon>
        <taxon>Bacteroidota</taxon>
        <taxon>Cytophagia</taxon>
        <taxon>Cytophagales</taxon>
        <taxon>Reichenbachiellaceae</taxon>
        <taxon>Ekhidna</taxon>
    </lineage>
</organism>
<evidence type="ECO:0000313" key="1">
    <source>
        <dbReference type="EMBL" id="SNS73558.1"/>
    </source>
</evidence>
<dbReference type="Proteomes" id="UP000198393">
    <property type="component" value="Unassembled WGS sequence"/>
</dbReference>
<name>A0A239GXQ7_EKHLU</name>
<dbReference type="RefSeq" id="WP_089355805.1">
    <property type="nucleotide sequence ID" value="NZ_FZPD01000002.1"/>
</dbReference>
<evidence type="ECO:0008006" key="3">
    <source>
        <dbReference type="Google" id="ProtNLM"/>
    </source>
</evidence>
<protein>
    <recommendedName>
        <fullName evidence="3">Poly A polymerase head domain-containing protein</fullName>
    </recommendedName>
</protein>
<keyword evidence="2" id="KW-1185">Reference proteome</keyword>
<dbReference type="OrthoDB" id="9805698at2"/>
<gene>
    <name evidence="1" type="ORF">SAMN05421640_1042</name>
</gene>
<accession>A0A239GXQ7</accession>
<proteinExistence type="predicted"/>
<evidence type="ECO:0000313" key="2">
    <source>
        <dbReference type="Proteomes" id="UP000198393"/>
    </source>
</evidence>